<name>A0A4Q8L5N1_9GAMM</name>
<dbReference type="GO" id="GO:0004521">
    <property type="term" value="F:RNA endonuclease activity"/>
    <property type="evidence" value="ECO:0007669"/>
    <property type="project" value="InterPro"/>
</dbReference>
<keyword evidence="2" id="KW-0378">Hydrolase</keyword>
<dbReference type="SUPFAM" id="SSF53933">
    <property type="entry name" value="Microbial ribonucleases"/>
    <property type="match status" value="1"/>
</dbReference>
<evidence type="ECO:0000313" key="4">
    <source>
        <dbReference type="EMBL" id="TAA21809.1"/>
    </source>
</evidence>
<gene>
    <name evidence="4" type="ORF">EA660_15750</name>
</gene>
<dbReference type="Gene3D" id="3.10.450.30">
    <property type="entry name" value="Microbial ribonucleases"/>
    <property type="match status" value="1"/>
</dbReference>
<evidence type="ECO:0000256" key="3">
    <source>
        <dbReference type="SAM" id="MobiDB-lite"/>
    </source>
</evidence>
<dbReference type="Proteomes" id="UP000292627">
    <property type="component" value="Unassembled WGS sequence"/>
</dbReference>
<dbReference type="RefSeq" id="WP_130552420.1">
    <property type="nucleotide sequence ID" value="NZ_SHMC01000007.1"/>
</dbReference>
<feature type="compositionally biased region" description="Low complexity" evidence="3">
    <location>
        <begin position="42"/>
        <end position="60"/>
    </location>
</feature>
<dbReference type="InterPro" id="IPR000026">
    <property type="entry name" value="N1-like"/>
</dbReference>
<dbReference type="GO" id="GO:0016787">
    <property type="term" value="F:hydrolase activity"/>
    <property type="evidence" value="ECO:0007669"/>
    <property type="project" value="UniProtKB-KW"/>
</dbReference>
<evidence type="ECO:0000256" key="2">
    <source>
        <dbReference type="ARBA" id="ARBA00022801"/>
    </source>
</evidence>
<feature type="region of interest" description="Disordered" evidence="3">
    <location>
        <begin position="34"/>
        <end position="61"/>
    </location>
</feature>
<evidence type="ECO:0000313" key="5">
    <source>
        <dbReference type="Proteomes" id="UP000292627"/>
    </source>
</evidence>
<protein>
    <submittedName>
        <fullName evidence="4">Ribonuclease</fullName>
    </submittedName>
</protein>
<accession>A0A4Q8L5N1</accession>
<evidence type="ECO:0000256" key="1">
    <source>
        <dbReference type="ARBA" id="ARBA00022722"/>
    </source>
</evidence>
<dbReference type="InterPro" id="IPR016191">
    <property type="entry name" value="Ribonuclease/ribotoxin"/>
</dbReference>
<comment type="caution">
    <text evidence="4">The sequence shown here is derived from an EMBL/GenBank/DDBJ whole genome shotgun (WGS) entry which is preliminary data.</text>
</comment>
<reference evidence="4 5" key="1">
    <citation type="submission" date="2019-02" db="EMBL/GenBank/DDBJ databases">
        <title>WGS of Pseudoxanthomonas species novum from clinical isolates.</title>
        <authorList>
            <person name="Bernier A.-M."/>
            <person name="Bernard K."/>
            <person name="Vachon A."/>
        </authorList>
    </citation>
    <scope>NUCLEOTIDE SEQUENCE [LARGE SCALE GENOMIC DNA]</scope>
    <source>
        <strain evidence="4 5">NML171200</strain>
    </source>
</reference>
<sequence length="152" mass="16492">MSGRGPRPQGFWQGRGRLLLLAVVAAAVAWQATRAPRPATESTPAPIATPQAQAASPTDALPAFLPPEARDTLALIAHGGPFPHPQDGTVFGNYEGRLPAQPRGWYHEYTVRTPGVPTRGARRIITGGTPPLEYWYTADHYGSFRRFQVPGR</sequence>
<dbReference type="Pfam" id="PF00545">
    <property type="entry name" value="Ribonuclease"/>
    <property type="match status" value="1"/>
</dbReference>
<dbReference type="OrthoDB" id="5326845at2"/>
<proteinExistence type="predicted"/>
<dbReference type="AlphaFoldDB" id="A0A4Q8L5N1"/>
<organism evidence="4 5">
    <name type="scientific">Pseudoxanthomonas winnipegensis</name>
    <dbReference type="NCBI Taxonomy" id="2480810"/>
    <lineage>
        <taxon>Bacteria</taxon>
        <taxon>Pseudomonadati</taxon>
        <taxon>Pseudomonadota</taxon>
        <taxon>Gammaproteobacteria</taxon>
        <taxon>Lysobacterales</taxon>
        <taxon>Lysobacteraceae</taxon>
        <taxon>Pseudoxanthomonas</taxon>
    </lineage>
</organism>
<dbReference type="GO" id="GO:0003723">
    <property type="term" value="F:RNA binding"/>
    <property type="evidence" value="ECO:0007669"/>
    <property type="project" value="InterPro"/>
</dbReference>
<dbReference type="EMBL" id="SHMC01000007">
    <property type="protein sequence ID" value="TAA21809.1"/>
    <property type="molecule type" value="Genomic_DNA"/>
</dbReference>
<keyword evidence="1" id="KW-0540">Nuclease</keyword>